<protein>
    <submittedName>
        <fullName evidence="1">Uncharacterized protein</fullName>
    </submittedName>
</protein>
<reference evidence="1 2" key="1">
    <citation type="submission" date="2014-04" db="EMBL/GenBank/DDBJ databases">
        <authorList>
            <consortium name="DOE Joint Genome Institute"/>
            <person name="Kuo A."/>
            <person name="Kohler A."/>
            <person name="Costa M.D."/>
            <person name="Nagy L.G."/>
            <person name="Floudas D."/>
            <person name="Copeland A."/>
            <person name="Barry K.W."/>
            <person name="Cichocki N."/>
            <person name="Veneault-Fourrey C."/>
            <person name="LaButti K."/>
            <person name="Lindquist E.A."/>
            <person name="Lipzen A."/>
            <person name="Lundell T."/>
            <person name="Morin E."/>
            <person name="Murat C."/>
            <person name="Sun H."/>
            <person name="Tunlid A."/>
            <person name="Henrissat B."/>
            <person name="Grigoriev I.V."/>
            <person name="Hibbett D.S."/>
            <person name="Martin F."/>
            <person name="Nordberg H.P."/>
            <person name="Cantor M.N."/>
            <person name="Hua S.X."/>
        </authorList>
    </citation>
    <scope>NUCLEOTIDE SEQUENCE [LARGE SCALE GENOMIC DNA]</scope>
    <source>
        <strain evidence="1 2">Marx 270</strain>
    </source>
</reference>
<dbReference type="HOGENOM" id="CLU_165186_0_0_1"/>
<proteinExistence type="predicted"/>
<accession>A0A0C3JDQ2</accession>
<dbReference type="AlphaFoldDB" id="A0A0C3JDQ2"/>
<keyword evidence="2" id="KW-1185">Reference proteome</keyword>
<dbReference type="OrthoDB" id="2691851at2759"/>
<gene>
    <name evidence="1" type="ORF">M404DRAFT_50423</name>
</gene>
<feature type="non-terminal residue" evidence="1">
    <location>
        <position position="102"/>
    </location>
</feature>
<evidence type="ECO:0000313" key="2">
    <source>
        <dbReference type="Proteomes" id="UP000054217"/>
    </source>
</evidence>
<dbReference type="Proteomes" id="UP000054217">
    <property type="component" value="Unassembled WGS sequence"/>
</dbReference>
<organism evidence="1 2">
    <name type="scientific">Pisolithus tinctorius Marx 270</name>
    <dbReference type="NCBI Taxonomy" id="870435"/>
    <lineage>
        <taxon>Eukaryota</taxon>
        <taxon>Fungi</taxon>
        <taxon>Dikarya</taxon>
        <taxon>Basidiomycota</taxon>
        <taxon>Agaricomycotina</taxon>
        <taxon>Agaricomycetes</taxon>
        <taxon>Agaricomycetidae</taxon>
        <taxon>Boletales</taxon>
        <taxon>Sclerodermatineae</taxon>
        <taxon>Pisolithaceae</taxon>
        <taxon>Pisolithus</taxon>
    </lineage>
</organism>
<evidence type="ECO:0000313" key="1">
    <source>
        <dbReference type="EMBL" id="KIO07203.1"/>
    </source>
</evidence>
<name>A0A0C3JDQ2_PISTI</name>
<reference evidence="2" key="2">
    <citation type="submission" date="2015-01" db="EMBL/GenBank/DDBJ databases">
        <title>Evolutionary Origins and Diversification of the Mycorrhizal Mutualists.</title>
        <authorList>
            <consortium name="DOE Joint Genome Institute"/>
            <consortium name="Mycorrhizal Genomics Consortium"/>
            <person name="Kohler A."/>
            <person name="Kuo A."/>
            <person name="Nagy L.G."/>
            <person name="Floudas D."/>
            <person name="Copeland A."/>
            <person name="Barry K.W."/>
            <person name="Cichocki N."/>
            <person name="Veneault-Fourrey C."/>
            <person name="LaButti K."/>
            <person name="Lindquist E.A."/>
            <person name="Lipzen A."/>
            <person name="Lundell T."/>
            <person name="Morin E."/>
            <person name="Murat C."/>
            <person name="Riley R."/>
            <person name="Ohm R."/>
            <person name="Sun H."/>
            <person name="Tunlid A."/>
            <person name="Henrissat B."/>
            <person name="Grigoriev I.V."/>
            <person name="Hibbett D.S."/>
            <person name="Martin F."/>
        </authorList>
    </citation>
    <scope>NUCLEOTIDE SEQUENCE [LARGE SCALE GENOMIC DNA]</scope>
    <source>
        <strain evidence="2">Marx 270</strain>
    </source>
</reference>
<feature type="non-terminal residue" evidence="1">
    <location>
        <position position="1"/>
    </location>
</feature>
<sequence>VSLKGLNDARKIKHMPSSLEDHTSLVMALLDHDVPWLRQLLQTSLHNGTSIRTILRMIEDALEHGYRPKNHGTDAIDLALLVYRLGGANLLFVLNQRLALPS</sequence>
<dbReference type="EMBL" id="KN831961">
    <property type="protein sequence ID" value="KIO07203.1"/>
    <property type="molecule type" value="Genomic_DNA"/>
</dbReference>
<dbReference type="InParanoid" id="A0A0C3JDQ2"/>